<evidence type="ECO:0000313" key="2">
    <source>
        <dbReference type="Proteomes" id="UP000246132"/>
    </source>
</evidence>
<dbReference type="OrthoDB" id="7857658at2"/>
<gene>
    <name evidence="1" type="ORF">DEM25_002960</name>
</gene>
<evidence type="ECO:0000313" key="1">
    <source>
        <dbReference type="EMBL" id="RKF08265.1"/>
    </source>
</evidence>
<name>A0A3A8AEI7_9HYPH</name>
<comment type="caution">
    <text evidence="1">The sequence shown here is derived from an EMBL/GenBank/DDBJ whole genome shotgun (WGS) entry which is preliminary data.</text>
</comment>
<proteinExistence type="predicted"/>
<dbReference type="AlphaFoldDB" id="A0A3A8AEI7"/>
<keyword evidence="2" id="KW-1185">Reference proteome</keyword>
<accession>A0A3A8AEI7</accession>
<dbReference type="RefSeq" id="WP_109769168.1">
    <property type="nucleotide sequence ID" value="NZ_JASHJQ010000005.1"/>
</dbReference>
<protein>
    <submittedName>
        <fullName evidence="1">Uncharacterized protein</fullName>
    </submittedName>
</protein>
<dbReference type="EMBL" id="QFWV02000002">
    <property type="protein sequence ID" value="RKF08265.1"/>
    <property type="molecule type" value="Genomic_DNA"/>
</dbReference>
<organism evidence="1 2">
    <name type="scientific">Oceaniradius stylonematis</name>
    <dbReference type="NCBI Taxonomy" id="2184161"/>
    <lineage>
        <taxon>Bacteria</taxon>
        <taxon>Pseudomonadati</taxon>
        <taxon>Pseudomonadota</taxon>
        <taxon>Alphaproteobacteria</taxon>
        <taxon>Hyphomicrobiales</taxon>
        <taxon>Ahrensiaceae</taxon>
        <taxon>Oceaniradius</taxon>
    </lineage>
</organism>
<reference evidence="1 2" key="1">
    <citation type="journal article" date="2018" name="Int. J. Syst. Bacteriol.">
        <title>Oceaniradius stylonemae gen. nov., sp. nov., isolated from a red alga, Stylonema cornu-cervi.</title>
        <authorList>
            <person name="Jeong S."/>
        </authorList>
    </citation>
    <scope>NUCLEOTIDE SEQUENCE [LARGE SCALE GENOMIC DNA]</scope>
    <source>
        <strain evidence="1 2">StC1</strain>
    </source>
</reference>
<dbReference type="Proteomes" id="UP000246132">
    <property type="component" value="Unassembled WGS sequence"/>
</dbReference>
<sequence>MDEAALKALHESFEAAESFDTDQAEAGAAMLAGIDGSGIEAADAQAMLAEGVDGALAVTGQAFPGWALSFDGHASTQKNTIWRCTLKETRGQDDDQIVGIGNARSMRLALMAAVAHIQMMRKAGYR</sequence>